<dbReference type="Ensembl" id="ENSCJAT00000119574.1">
    <property type="protein sequence ID" value="ENSCJAP00000084297.1"/>
    <property type="gene ID" value="ENSCJAG00000078801.1"/>
</dbReference>
<dbReference type="AlphaFoldDB" id="A0A8I3WFS4"/>
<evidence type="ECO:0000256" key="1">
    <source>
        <dbReference type="SAM" id="Phobius"/>
    </source>
</evidence>
<reference evidence="2" key="2">
    <citation type="submission" date="2025-08" db="UniProtKB">
        <authorList>
            <consortium name="Ensembl"/>
        </authorList>
    </citation>
    <scope>IDENTIFICATION</scope>
</reference>
<proteinExistence type="predicted"/>
<reference evidence="2" key="3">
    <citation type="submission" date="2025-09" db="UniProtKB">
        <authorList>
            <consortium name="Ensembl"/>
        </authorList>
    </citation>
    <scope>IDENTIFICATION</scope>
</reference>
<keyword evidence="3" id="KW-1185">Reference proteome</keyword>
<name>A0A8I3WFS4_CALJA</name>
<feature type="transmembrane region" description="Helical" evidence="1">
    <location>
        <begin position="54"/>
        <end position="74"/>
    </location>
</feature>
<protein>
    <submittedName>
        <fullName evidence="2">Uncharacterized protein</fullName>
    </submittedName>
</protein>
<keyword evidence="1" id="KW-1133">Transmembrane helix</keyword>
<keyword evidence="1" id="KW-0812">Transmembrane</keyword>
<keyword evidence="1" id="KW-0472">Membrane</keyword>
<evidence type="ECO:0000313" key="2">
    <source>
        <dbReference type="Ensembl" id="ENSCJAP00000084297.1"/>
    </source>
</evidence>
<sequence length="82" mass="9321">LLKIAKTVSLKIAGFCIRSSGWSFFSATLFFEVYTICRMISIVCFYLMSVFRVINIISCISASCSLFIFLSLFFSMAQSWLT</sequence>
<organism evidence="2 3">
    <name type="scientific">Callithrix jacchus</name>
    <name type="common">White-tufted-ear marmoset</name>
    <name type="synonym">Simia Jacchus</name>
    <dbReference type="NCBI Taxonomy" id="9483"/>
    <lineage>
        <taxon>Eukaryota</taxon>
        <taxon>Metazoa</taxon>
        <taxon>Chordata</taxon>
        <taxon>Craniata</taxon>
        <taxon>Vertebrata</taxon>
        <taxon>Euteleostomi</taxon>
        <taxon>Mammalia</taxon>
        <taxon>Eutheria</taxon>
        <taxon>Euarchontoglires</taxon>
        <taxon>Primates</taxon>
        <taxon>Haplorrhini</taxon>
        <taxon>Platyrrhini</taxon>
        <taxon>Cebidae</taxon>
        <taxon>Callitrichinae</taxon>
        <taxon>Callithrix</taxon>
        <taxon>Callithrix</taxon>
    </lineage>
</organism>
<feature type="transmembrane region" description="Helical" evidence="1">
    <location>
        <begin position="21"/>
        <end position="48"/>
    </location>
</feature>
<reference evidence="2 3" key="1">
    <citation type="submission" date="2009-03" db="EMBL/GenBank/DDBJ databases">
        <authorList>
            <person name="Warren W."/>
            <person name="Ye L."/>
            <person name="Minx P."/>
            <person name="Worley K."/>
            <person name="Gibbs R."/>
            <person name="Wilson R.K."/>
        </authorList>
    </citation>
    <scope>NUCLEOTIDE SEQUENCE [LARGE SCALE GENOMIC DNA]</scope>
</reference>
<dbReference type="Proteomes" id="UP000008225">
    <property type="component" value="Chromosome 17"/>
</dbReference>
<accession>A0A8I3WFS4</accession>
<evidence type="ECO:0000313" key="3">
    <source>
        <dbReference type="Proteomes" id="UP000008225"/>
    </source>
</evidence>